<evidence type="ECO:0000313" key="2">
    <source>
        <dbReference type="Proteomes" id="UP001164250"/>
    </source>
</evidence>
<proteinExistence type="predicted"/>
<reference evidence="2" key="1">
    <citation type="journal article" date="2023" name="G3 (Bethesda)">
        <title>Genome assembly and association tests identify interacting loci associated with vigor, precocity, and sex in interspecific pistachio rootstocks.</title>
        <authorList>
            <person name="Palmer W."/>
            <person name="Jacygrad E."/>
            <person name="Sagayaradj S."/>
            <person name="Cavanaugh K."/>
            <person name="Han R."/>
            <person name="Bertier L."/>
            <person name="Beede B."/>
            <person name="Kafkas S."/>
            <person name="Golino D."/>
            <person name="Preece J."/>
            <person name="Michelmore R."/>
        </authorList>
    </citation>
    <scope>NUCLEOTIDE SEQUENCE [LARGE SCALE GENOMIC DNA]</scope>
</reference>
<sequence>MKAMREVQAFALSLKS</sequence>
<keyword evidence="2" id="KW-1185">Reference proteome</keyword>
<protein>
    <submittedName>
        <fullName evidence="1">Uncharacterized protein</fullName>
    </submittedName>
</protein>
<evidence type="ECO:0000313" key="1">
    <source>
        <dbReference type="EMBL" id="KAJ0106281.1"/>
    </source>
</evidence>
<comment type="caution">
    <text evidence="1">The sequence shown here is derived from an EMBL/GenBank/DDBJ whole genome shotgun (WGS) entry which is preliminary data.</text>
</comment>
<name>A0ACC1C2D1_9ROSI</name>
<gene>
    <name evidence="1" type="ORF">Patl1_19625</name>
</gene>
<organism evidence="1 2">
    <name type="scientific">Pistacia atlantica</name>
    <dbReference type="NCBI Taxonomy" id="434234"/>
    <lineage>
        <taxon>Eukaryota</taxon>
        <taxon>Viridiplantae</taxon>
        <taxon>Streptophyta</taxon>
        <taxon>Embryophyta</taxon>
        <taxon>Tracheophyta</taxon>
        <taxon>Spermatophyta</taxon>
        <taxon>Magnoliopsida</taxon>
        <taxon>eudicotyledons</taxon>
        <taxon>Gunneridae</taxon>
        <taxon>Pentapetalae</taxon>
        <taxon>rosids</taxon>
        <taxon>malvids</taxon>
        <taxon>Sapindales</taxon>
        <taxon>Anacardiaceae</taxon>
        <taxon>Pistacia</taxon>
    </lineage>
</organism>
<accession>A0ACC1C2D1</accession>
<dbReference type="Proteomes" id="UP001164250">
    <property type="component" value="Chromosome 2"/>
</dbReference>
<dbReference type="EMBL" id="CM047898">
    <property type="protein sequence ID" value="KAJ0106281.1"/>
    <property type="molecule type" value="Genomic_DNA"/>
</dbReference>